<dbReference type="PATRIC" id="fig|220754.4.peg.2459"/>
<dbReference type="Proteomes" id="UP000031972">
    <property type="component" value="Unassembled WGS sequence"/>
</dbReference>
<name>A0A0C2VRQ7_9BACL</name>
<keyword evidence="2" id="KW-1185">Reference proteome</keyword>
<comment type="caution">
    <text evidence="1">The sequence shown here is derived from an EMBL/GenBank/DDBJ whole genome shotgun (WGS) entry which is preliminary data.</text>
</comment>
<organism evidence="1 2">
    <name type="scientific">Jeotgalibacillus campisalis</name>
    <dbReference type="NCBI Taxonomy" id="220754"/>
    <lineage>
        <taxon>Bacteria</taxon>
        <taxon>Bacillati</taxon>
        <taxon>Bacillota</taxon>
        <taxon>Bacilli</taxon>
        <taxon>Bacillales</taxon>
        <taxon>Caryophanaceae</taxon>
        <taxon>Jeotgalibacillus</taxon>
    </lineage>
</organism>
<dbReference type="EMBL" id="JXRR01000015">
    <property type="protein sequence ID" value="KIL47121.1"/>
    <property type="molecule type" value="Genomic_DNA"/>
</dbReference>
<sequence>MSAVSVRNCLVHLKQVERKLAEQVVKAASIEEKRIYSDAMIQVSEVIQDMKRRIIKMEKIEEFAGKE</sequence>
<evidence type="ECO:0000313" key="1">
    <source>
        <dbReference type="EMBL" id="KIL47121.1"/>
    </source>
</evidence>
<evidence type="ECO:0000313" key="2">
    <source>
        <dbReference type="Proteomes" id="UP000031972"/>
    </source>
</evidence>
<dbReference type="RefSeq" id="WP_041058599.1">
    <property type="nucleotide sequence ID" value="NZ_JXRR01000015.1"/>
</dbReference>
<protein>
    <submittedName>
        <fullName evidence="1">Uncharacterized protein</fullName>
    </submittedName>
</protein>
<accession>A0A0C2VRQ7</accession>
<proteinExistence type="predicted"/>
<reference evidence="1 2" key="1">
    <citation type="submission" date="2015-01" db="EMBL/GenBank/DDBJ databases">
        <title>Jeotgalibacillus campisalis genome sequencing.</title>
        <authorList>
            <person name="Goh K.M."/>
            <person name="Chan K.-G."/>
            <person name="Yaakop A.S."/>
            <person name="Ee R."/>
            <person name="Gan H.M."/>
            <person name="Chan C.S."/>
        </authorList>
    </citation>
    <scope>NUCLEOTIDE SEQUENCE [LARGE SCALE GENOMIC DNA]</scope>
    <source>
        <strain evidence="1 2">SF-57</strain>
    </source>
</reference>
<dbReference type="AlphaFoldDB" id="A0A0C2VRQ7"/>
<gene>
    <name evidence="1" type="ORF">KR50_24430</name>
</gene>